<dbReference type="EMBL" id="MJEQ01037191">
    <property type="protein sequence ID" value="OIS98859.1"/>
    <property type="molecule type" value="Genomic_DNA"/>
</dbReference>
<dbReference type="Gene3D" id="4.10.280.10">
    <property type="entry name" value="Helix-loop-helix DNA-binding domain"/>
    <property type="match status" value="1"/>
</dbReference>
<evidence type="ECO:0000256" key="1">
    <source>
        <dbReference type="ARBA" id="ARBA00004123"/>
    </source>
</evidence>
<keyword evidence="7" id="KW-1185">Reference proteome</keyword>
<feature type="domain" description="BHLH" evidence="5">
    <location>
        <begin position="82"/>
        <end position="131"/>
    </location>
</feature>
<dbReference type="SMR" id="A0A1J6I2W2"/>
<dbReference type="InterPro" id="IPR011598">
    <property type="entry name" value="bHLH_dom"/>
</dbReference>
<comment type="subcellular location">
    <subcellularLocation>
        <location evidence="1">Nucleus</location>
    </subcellularLocation>
</comment>
<protein>
    <submittedName>
        <fullName evidence="6">Transcription factor bhlh92</fullName>
    </submittedName>
</protein>
<evidence type="ECO:0000256" key="2">
    <source>
        <dbReference type="ARBA" id="ARBA00023015"/>
    </source>
</evidence>
<evidence type="ECO:0000256" key="3">
    <source>
        <dbReference type="ARBA" id="ARBA00023163"/>
    </source>
</evidence>
<evidence type="ECO:0000259" key="5">
    <source>
        <dbReference type="PROSITE" id="PS50888"/>
    </source>
</evidence>
<dbReference type="OMA" id="MNIETQV"/>
<comment type="caution">
    <text evidence="6">The sequence shown here is derived from an EMBL/GenBank/DDBJ whole genome shotgun (WGS) entry which is preliminary data.</text>
</comment>
<dbReference type="PANTHER" id="PTHR46665:SF6">
    <property type="entry name" value="TRANSCRIPTION FACTOR BHLH92"/>
    <property type="match status" value="1"/>
</dbReference>
<keyword evidence="2" id="KW-0805">Transcription regulation</keyword>
<dbReference type="GeneID" id="109232343"/>
<evidence type="ECO:0000313" key="7">
    <source>
        <dbReference type="Proteomes" id="UP000187609"/>
    </source>
</evidence>
<dbReference type="InterPro" id="IPR044658">
    <property type="entry name" value="bHLH92/bHLH041-like"/>
</dbReference>
<keyword evidence="4" id="KW-0539">Nucleus</keyword>
<evidence type="ECO:0000313" key="6">
    <source>
        <dbReference type="EMBL" id="OIS98859.1"/>
    </source>
</evidence>
<dbReference type="InterPro" id="IPR045239">
    <property type="entry name" value="bHLH95_bHLH"/>
</dbReference>
<keyword evidence="3" id="KW-0804">Transcription</keyword>
<dbReference type="Proteomes" id="UP000187609">
    <property type="component" value="Unassembled WGS sequence"/>
</dbReference>
<dbReference type="Pfam" id="PF00010">
    <property type="entry name" value="HLH"/>
    <property type="match status" value="1"/>
</dbReference>
<dbReference type="PROSITE" id="PS50888">
    <property type="entry name" value="BHLH"/>
    <property type="match status" value="1"/>
</dbReference>
<dbReference type="PANTHER" id="PTHR46665">
    <property type="entry name" value="TRANSCRIPTION FACTOR BHLH041-RELATED-RELATED"/>
    <property type="match status" value="1"/>
</dbReference>
<gene>
    <name evidence="6" type="primary">BHLH92</name>
    <name evidence="6" type="ORF">A4A49_02590</name>
</gene>
<dbReference type="Gramene" id="OIS98859">
    <property type="protein sequence ID" value="OIS98859"/>
    <property type="gene ID" value="A4A49_02590"/>
</dbReference>
<dbReference type="OrthoDB" id="1885111at2759"/>
<organism evidence="6 7">
    <name type="scientific">Nicotiana attenuata</name>
    <name type="common">Coyote tobacco</name>
    <dbReference type="NCBI Taxonomy" id="49451"/>
    <lineage>
        <taxon>Eukaryota</taxon>
        <taxon>Viridiplantae</taxon>
        <taxon>Streptophyta</taxon>
        <taxon>Embryophyta</taxon>
        <taxon>Tracheophyta</taxon>
        <taxon>Spermatophyta</taxon>
        <taxon>Magnoliopsida</taxon>
        <taxon>eudicotyledons</taxon>
        <taxon>Gunneridae</taxon>
        <taxon>Pentapetalae</taxon>
        <taxon>asterids</taxon>
        <taxon>lamiids</taxon>
        <taxon>Solanales</taxon>
        <taxon>Solanaceae</taxon>
        <taxon>Nicotianoideae</taxon>
        <taxon>Nicotianeae</taxon>
        <taxon>Nicotiana</taxon>
    </lineage>
</organism>
<sequence>MEEFFQVQSSQANNGEVLWFENEAFLVNQSAFVSFRNQSIEGFGVSGYGNVSANHRNMNKRMMEFLKKSWSPKIGEVKMEREKVHKHMIKERIRREKQKQSYLDLHKLLPMGTKGEKNAIVQTAASRIQELQKYKGSLKKRNDELQMILADSKKEEFEKAKIKVKINYPISGVDSMLEVLKCLKNCGTKANAIQSSFSQQEFSSILEIETKIGAAEVEKAVQNTLFETERNFRAHQLPMTWLASATE</sequence>
<accession>A0A1J6I2W2</accession>
<dbReference type="GO" id="GO:0046983">
    <property type="term" value="F:protein dimerization activity"/>
    <property type="evidence" value="ECO:0007669"/>
    <property type="project" value="InterPro"/>
</dbReference>
<dbReference type="InterPro" id="IPR036638">
    <property type="entry name" value="HLH_DNA-bd_sf"/>
</dbReference>
<name>A0A1J6I2W2_NICAT</name>
<dbReference type="SUPFAM" id="SSF47459">
    <property type="entry name" value="HLH, helix-loop-helix DNA-binding domain"/>
    <property type="match status" value="1"/>
</dbReference>
<dbReference type="GO" id="GO:0005634">
    <property type="term" value="C:nucleus"/>
    <property type="evidence" value="ECO:0007669"/>
    <property type="project" value="UniProtKB-SubCell"/>
</dbReference>
<dbReference type="AlphaFoldDB" id="A0A1J6I2W2"/>
<reference evidence="6" key="1">
    <citation type="submission" date="2016-11" db="EMBL/GenBank/DDBJ databases">
        <title>The genome of Nicotiana attenuata.</title>
        <authorList>
            <person name="Xu S."/>
            <person name="Brockmoeller T."/>
            <person name="Gaquerel E."/>
            <person name="Navarro A."/>
            <person name="Kuhl H."/>
            <person name="Gase K."/>
            <person name="Ling Z."/>
            <person name="Zhou W."/>
            <person name="Kreitzer C."/>
            <person name="Stanke M."/>
            <person name="Tang H."/>
            <person name="Lyons E."/>
            <person name="Pandey P."/>
            <person name="Pandey S.P."/>
            <person name="Timmermann B."/>
            <person name="Baldwin I.T."/>
        </authorList>
    </citation>
    <scope>NUCLEOTIDE SEQUENCE [LARGE SCALE GENOMIC DNA]</scope>
    <source>
        <strain evidence="6">UT</strain>
    </source>
</reference>
<dbReference type="GO" id="GO:0140728">
    <property type="term" value="F:GC-box binding"/>
    <property type="evidence" value="ECO:0007669"/>
    <property type="project" value="EnsemblPlants"/>
</dbReference>
<evidence type="ECO:0000256" key="4">
    <source>
        <dbReference type="ARBA" id="ARBA00023242"/>
    </source>
</evidence>
<dbReference type="KEGG" id="nau:109232343"/>
<proteinExistence type="predicted"/>
<dbReference type="SMART" id="SM00353">
    <property type="entry name" value="HLH"/>
    <property type="match status" value="1"/>
</dbReference>
<dbReference type="CDD" id="cd11393">
    <property type="entry name" value="bHLH_AtbHLH_like"/>
    <property type="match status" value="1"/>
</dbReference>